<evidence type="ECO:0000256" key="6">
    <source>
        <dbReference type="SAM" id="MobiDB-lite"/>
    </source>
</evidence>
<feature type="compositionally biased region" description="Low complexity" evidence="6">
    <location>
        <begin position="125"/>
        <end position="138"/>
    </location>
</feature>
<protein>
    <recommendedName>
        <fullName evidence="7">Lipid desaturase domain-containing protein</fullName>
    </recommendedName>
</protein>
<sequence length="395" mass="42715">MPHSVLETGSSSVPPFIPVHRGELQVLVPSGGPTQAANMTTVAATSCGLCAGTLVVSLSFDPLYGSSKFSQGRTRQCTLFTSKSIRSPSSRASSRRHSIMAVLLQPPPKRQELNQQSQESEAAGPGPSSISKSSPQLSDLGRKISSLPAELGLNDTNLESTTEHRLWVGAGVAGALGLLTKAVTAATSPRDVVLVATSIIAGYALADLGSGVYHWGVDNYGDARTPIFGSQIDAFQGHHKRPWTITTRQFANNTYAIVRPVSLVLAPFLALPSNPAFESFLGTFLGMILMSQQIHAWSHMRKSQLPKAVVALQDKGVLLSRKMHGAHHRSPYNVNYCIVSGLWNPFLDQNRVFPRLESFIQSKFGIAPRSWFETQAEWLQEGGYFEDGTDVSSEL</sequence>
<feature type="domain" description="Lipid desaturase" evidence="7">
    <location>
        <begin position="203"/>
        <end position="371"/>
    </location>
</feature>
<evidence type="ECO:0000313" key="9">
    <source>
        <dbReference type="Proteomes" id="UP001633002"/>
    </source>
</evidence>
<keyword evidence="5" id="KW-0472">Membrane</keyword>
<keyword evidence="4" id="KW-1133">Transmembrane helix</keyword>
<name>A0ABD3GN80_9MARC</name>
<evidence type="ECO:0000313" key="8">
    <source>
        <dbReference type="EMBL" id="KAL3680638.1"/>
    </source>
</evidence>
<dbReference type="PANTHER" id="PTHR48140:SF1">
    <property type="entry name" value="FATTY ACID DESATURASE 4, CHLOROPLASTIC-RELATED"/>
    <property type="match status" value="1"/>
</dbReference>
<dbReference type="Proteomes" id="UP001633002">
    <property type="component" value="Unassembled WGS sequence"/>
</dbReference>
<dbReference type="InterPro" id="IPR052864">
    <property type="entry name" value="Chloroplast_FAD_CarF"/>
</dbReference>
<gene>
    <name evidence="8" type="ORF">R1sor_023594</name>
</gene>
<evidence type="ECO:0000259" key="7">
    <source>
        <dbReference type="Pfam" id="PF10520"/>
    </source>
</evidence>
<comment type="caution">
    <text evidence="8">The sequence shown here is derived from an EMBL/GenBank/DDBJ whole genome shotgun (WGS) entry which is preliminary data.</text>
</comment>
<dbReference type="PANTHER" id="PTHR48140">
    <property type="entry name" value="FATTY ACID DESATURASE 4, CHLOROPLASTIC-RELATED"/>
    <property type="match status" value="1"/>
</dbReference>
<keyword evidence="9" id="KW-1185">Reference proteome</keyword>
<evidence type="ECO:0000256" key="1">
    <source>
        <dbReference type="ARBA" id="ARBA00004141"/>
    </source>
</evidence>
<dbReference type="AlphaFoldDB" id="A0ABD3GN80"/>
<accession>A0ABD3GN80</accession>
<dbReference type="GO" id="GO:0016020">
    <property type="term" value="C:membrane"/>
    <property type="evidence" value="ECO:0007669"/>
    <property type="project" value="UniProtKB-SubCell"/>
</dbReference>
<comment type="subcellular location">
    <subcellularLocation>
        <location evidence="1">Membrane</location>
        <topology evidence="1">Multi-pass membrane protein</topology>
    </subcellularLocation>
</comment>
<evidence type="ECO:0000256" key="4">
    <source>
        <dbReference type="ARBA" id="ARBA00022989"/>
    </source>
</evidence>
<evidence type="ECO:0000256" key="2">
    <source>
        <dbReference type="ARBA" id="ARBA00007620"/>
    </source>
</evidence>
<proteinExistence type="inferred from homology"/>
<dbReference type="InterPro" id="IPR019547">
    <property type="entry name" value="Lipid_desat"/>
</dbReference>
<dbReference type="EMBL" id="JBJQOH010000007">
    <property type="protein sequence ID" value="KAL3680638.1"/>
    <property type="molecule type" value="Genomic_DNA"/>
</dbReference>
<organism evidence="8 9">
    <name type="scientific">Riccia sorocarpa</name>
    <dbReference type="NCBI Taxonomy" id="122646"/>
    <lineage>
        <taxon>Eukaryota</taxon>
        <taxon>Viridiplantae</taxon>
        <taxon>Streptophyta</taxon>
        <taxon>Embryophyta</taxon>
        <taxon>Marchantiophyta</taxon>
        <taxon>Marchantiopsida</taxon>
        <taxon>Marchantiidae</taxon>
        <taxon>Marchantiales</taxon>
        <taxon>Ricciaceae</taxon>
        <taxon>Riccia</taxon>
    </lineage>
</organism>
<feature type="region of interest" description="Disordered" evidence="6">
    <location>
        <begin position="105"/>
        <end position="138"/>
    </location>
</feature>
<evidence type="ECO:0000256" key="3">
    <source>
        <dbReference type="ARBA" id="ARBA00022692"/>
    </source>
</evidence>
<comment type="similarity">
    <text evidence="2">Belongs to the fatty acid desaturase CarF family.</text>
</comment>
<evidence type="ECO:0000256" key="5">
    <source>
        <dbReference type="ARBA" id="ARBA00023136"/>
    </source>
</evidence>
<reference evidence="8 9" key="1">
    <citation type="submission" date="2024-09" db="EMBL/GenBank/DDBJ databases">
        <title>Chromosome-scale assembly of Riccia sorocarpa.</title>
        <authorList>
            <person name="Paukszto L."/>
        </authorList>
    </citation>
    <scope>NUCLEOTIDE SEQUENCE [LARGE SCALE GENOMIC DNA]</scope>
    <source>
        <strain evidence="8">LP-2024</strain>
        <tissue evidence="8">Aerial parts of the thallus</tissue>
    </source>
</reference>
<keyword evidence="3" id="KW-0812">Transmembrane</keyword>
<dbReference type="Pfam" id="PF10520">
    <property type="entry name" value="Lipid_desat"/>
    <property type="match status" value="1"/>
</dbReference>